<keyword evidence="3" id="KW-1185">Reference proteome</keyword>
<dbReference type="EMBL" id="CP003053">
    <property type="protein sequence ID" value="AFM18882.1"/>
    <property type="molecule type" value="Genomic_DNA"/>
</dbReference>
<reference evidence="2 3" key="1">
    <citation type="submission" date="2012-06" db="EMBL/GenBank/DDBJ databases">
        <title>Complete sequence of chromosome of Mycobacterium chubuense NBB4.</title>
        <authorList>
            <consortium name="US DOE Joint Genome Institute"/>
            <person name="Lucas S."/>
            <person name="Han J."/>
            <person name="Lapidus A."/>
            <person name="Cheng J.-F."/>
            <person name="Goodwin L."/>
            <person name="Pitluck S."/>
            <person name="Peters L."/>
            <person name="Mikhailova N."/>
            <person name="Teshima H."/>
            <person name="Detter J.C."/>
            <person name="Han C."/>
            <person name="Tapia R."/>
            <person name="Land M."/>
            <person name="Hauser L."/>
            <person name="Kyrpides N."/>
            <person name="Ivanova N."/>
            <person name="Pagani I."/>
            <person name="Mattes T."/>
            <person name="Holmes A."/>
            <person name="Rutledge P."/>
            <person name="Paulsen I."/>
            <person name="Coleman N."/>
            <person name="Woyke T."/>
        </authorList>
    </citation>
    <scope>NUCLEOTIDE SEQUENCE [LARGE SCALE GENOMIC DNA]</scope>
    <source>
        <strain evidence="2 3">NBB4</strain>
    </source>
</reference>
<dbReference type="Pfam" id="PF14325">
    <property type="entry name" value="DUF4383"/>
    <property type="match status" value="1"/>
</dbReference>
<dbReference type="STRING" id="710421.Mycch_4164"/>
<proteinExistence type="predicted"/>
<evidence type="ECO:0000313" key="2">
    <source>
        <dbReference type="EMBL" id="AFM18882.1"/>
    </source>
</evidence>
<dbReference type="KEGG" id="mcb:Mycch_4164"/>
<evidence type="ECO:0008006" key="4">
    <source>
        <dbReference type="Google" id="ProtNLM"/>
    </source>
</evidence>
<feature type="transmembrane region" description="Helical" evidence="1">
    <location>
        <begin position="126"/>
        <end position="144"/>
    </location>
</feature>
<dbReference type="Proteomes" id="UP000006057">
    <property type="component" value="Chromosome"/>
</dbReference>
<feature type="transmembrane region" description="Helical" evidence="1">
    <location>
        <begin position="88"/>
        <end position="106"/>
    </location>
</feature>
<feature type="transmembrane region" description="Helical" evidence="1">
    <location>
        <begin position="56"/>
        <end position="81"/>
    </location>
</feature>
<name>I4BNM5_MYCCN</name>
<sequence>MSREMEMPAAPKYMAVQVAAAIVAAVLVVLGVLGFIPGVTTHLGQLSWAGQRSHTFLFGTFAVSAVQNIVHLVVGAAGALMARTYAGARAYLLAGGVVYLGLWLYGLLVTRGSDADLLPLNQADNWLHLGLGGVMVLLAVTLAGQHDPTKRRTGLRRHVPSH</sequence>
<dbReference type="HOGENOM" id="CLU_104624_2_0_11"/>
<evidence type="ECO:0000313" key="3">
    <source>
        <dbReference type="Proteomes" id="UP000006057"/>
    </source>
</evidence>
<organism evidence="2 3">
    <name type="scientific">Mycolicibacterium chubuense (strain NBB4)</name>
    <name type="common">Mycobacterium chubuense</name>
    <dbReference type="NCBI Taxonomy" id="710421"/>
    <lineage>
        <taxon>Bacteria</taxon>
        <taxon>Bacillati</taxon>
        <taxon>Actinomycetota</taxon>
        <taxon>Actinomycetes</taxon>
        <taxon>Mycobacteriales</taxon>
        <taxon>Mycobacteriaceae</taxon>
        <taxon>Mycolicibacterium</taxon>
    </lineage>
</organism>
<dbReference type="PATRIC" id="fig|710421.3.peg.4158"/>
<keyword evidence="1" id="KW-1133">Transmembrane helix</keyword>
<keyword evidence="1" id="KW-0472">Membrane</keyword>
<accession>I4BNM5</accession>
<dbReference type="AlphaFoldDB" id="I4BNM5"/>
<keyword evidence="1" id="KW-0812">Transmembrane</keyword>
<protein>
    <recommendedName>
        <fullName evidence="4">DUF4383 domain-containing protein</fullName>
    </recommendedName>
</protein>
<feature type="transmembrane region" description="Helical" evidence="1">
    <location>
        <begin position="12"/>
        <end position="36"/>
    </location>
</feature>
<evidence type="ECO:0000256" key="1">
    <source>
        <dbReference type="SAM" id="Phobius"/>
    </source>
</evidence>
<dbReference type="eggNOG" id="ENOG5031AT3">
    <property type="taxonomic scope" value="Bacteria"/>
</dbReference>
<gene>
    <name evidence="2" type="ordered locus">Mycch_4164</name>
</gene>